<comment type="caution">
    <text evidence="2">The sequence shown here is derived from an EMBL/GenBank/DDBJ whole genome shotgun (WGS) entry which is preliminary data.</text>
</comment>
<organism evidence="2 3">
    <name type="scientific">Penicillium steckii</name>
    <dbReference type="NCBI Taxonomy" id="303698"/>
    <lineage>
        <taxon>Eukaryota</taxon>
        <taxon>Fungi</taxon>
        <taxon>Dikarya</taxon>
        <taxon>Ascomycota</taxon>
        <taxon>Pezizomycotina</taxon>
        <taxon>Eurotiomycetes</taxon>
        <taxon>Eurotiomycetidae</taxon>
        <taxon>Eurotiales</taxon>
        <taxon>Aspergillaceae</taxon>
        <taxon>Penicillium</taxon>
    </lineage>
</organism>
<dbReference type="GO" id="GO:0003700">
    <property type="term" value="F:DNA-binding transcription factor activity"/>
    <property type="evidence" value="ECO:0007669"/>
    <property type="project" value="TreeGrafter"/>
</dbReference>
<keyword evidence="1" id="KW-0539">Nucleus</keyword>
<dbReference type="GO" id="GO:0005634">
    <property type="term" value="C:nucleus"/>
    <property type="evidence" value="ECO:0007669"/>
    <property type="project" value="TreeGrafter"/>
</dbReference>
<accession>A0A1V6TTN1</accession>
<dbReference type="AlphaFoldDB" id="A0A1V6TTN1"/>
<proteinExistence type="predicted"/>
<protein>
    <recommendedName>
        <fullName evidence="4">ARCA protein</fullName>
    </recommendedName>
</protein>
<gene>
    <name evidence="2" type="ORF">PENSTE_c003G10354</name>
</gene>
<evidence type="ECO:0000313" key="3">
    <source>
        <dbReference type="Proteomes" id="UP000191285"/>
    </source>
</evidence>
<dbReference type="OrthoDB" id="4525710at2759"/>
<sequence>MTPKIKPCDNCRIFQYVDETSKYTGSQAENSPSQDSSLEVHDQFSRRMTPYQFPTEEISRAPTTQRKPEPIYLPLPQRDKSDLIYEVNLGEAFLLRYFVEELARWFDICDPERHFGVVVPQRVRFCSPLFNAVLSASARHFTTLPDYRQKEKTVKFGLQEDLIISEAAVLDYHCRSIAHLRRLANEPDAIMDENILAAAVVLRFYEELDAPFIDLPTGAATRGLQVFIEVQADLALTSSGLRHAAFWVGFRQEFHMAFSQQRSFSLSLDVCDNYLSWGAAPDHILVNRLLIIAAHVLQYCYDEKNQSTPYGYEDLVTLHRRWVEARPLSFLPIYSDAPNKENGEIFPRKWYMNDCHILAEQSVGLIKILLTAYDPSVARVGPGQQRAMESIDTKLKSAVLDICGIAMSNRQEPTALLTASIAIAICGDRFSDRAEQQALMDIVVNTIRDNNYWPSTALGAKLEKSWNWVL</sequence>
<name>A0A1V6TTN1_9EURO</name>
<dbReference type="Proteomes" id="UP000191285">
    <property type="component" value="Unassembled WGS sequence"/>
</dbReference>
<evidence type="ECO:0000313" key="2">
    <source>
        <dbReference type="EMBL" id="OQE28913.1"/>
    </source>
</evidence>
<evidence type="ECO:0008006" key="4">
    <source>
        <dbReference type="Google" id="ProtNLM"/>
    </source>
</evidence>
<dbReference type="STRING" id="303698.A0A1V6TTN1"/>
<dbReference type="GO" id="GO:0045944">
    <property type="term" value="P:positive regulation of transcription by RNA polymerase II"/>
    <property type="evidence" value="ECO:0007669"/>
    <property type="project" value="TreeGrafter"/>
</dbReference>
<dbReference type="EMBL" id="MLKD01000003">
    <property type="protein sequence ID" value="OQE28913.1"/>
    <property type="molecule type" value="Genomic_DNA"/>
</dbReference>
<dbReference type="GO" id="GO:0000976">
    <property type="term" value="F:transcription cis-regulatory region binding"/>
    <property type="evidence" value="ECO:0007669"/>
    <property type="project" value="TreeGrafter"/>
</dbReference>
<evidence type="ECO:0000256" key="1">
    <source>
        <dbReference type="ARBA" id="ARBA00023242"/>
    </source>
</evidence>
<reference evidence="3" key="1">
    <citation type="journal article" date="2017" name="Nat. Microbiol.">
        <title>Global analysis of biosynthetic gene clusters reveals vast potential of secondary metabolite production in Penicillium species.</title>
        <authorList>
            <person name="Nielsen J.C."/>
            <person name="Grijseels S."/>
            <person name="Prigent S."/>
            <person name="Ji B."/>
            <person name="Dainat J."/>
            <person name="Nielsen K.F."/>
            <person name="Frisvad J.C."/>
            <person name="Workman M."/>
            <person name="Nielsen J."/>
        </authorList>
    </citation>
    <scope>NUCLEOTIDE SEQUENCE [LARGE SCALE GENOMIC DNA]</scope>
    <source>
        <strain evidence="3">IBT 24891</strain>
    </source>
</reference>
<keyword evidence="3" id="KW-1185">Reference proteome</keyword>
<dbReference type="PANTHER" id="PTHR37534:SF2">
    <property type="entry name" value="N-ACETYLTRANSFERASE DOMAIN-CONTAINING PROTEIN"/>
    <property type="match status" value="1"/>
</dbReference>
<dbReference type="PANTHER" id="PTHR37534">
    <property type="entry name" value="TRANSCRIPTIONAL ACTIVATOR PROTEIN UGA3"/>
    <property type="match status" value="1"/>
</dbReference>